<feature type="domain" description="Methyl-accepting transducer" evidence="3">
    <location>
        <begin position="717"/>
        <end position="935"/>
    </location>
</feature>
<dbReference type="PANTHER" id="PTHR24422">
    <property type="entry name" value="CHEMOTAXIS PROTEIN METHYLTRANSFERASE"/>
    <property type="match status" value="1"/>
</dbReference>
<dbReference type="InterPro" id="IPR035965">
    <property type="entry name" value="PAS-like_dom_sf"/>
</dbReference>
<evidence type="ECO:0000313" key="6">
    <source>
        <dbReference type="Proteomes" id="UP001597059"/>
    </source>
</evidence>
<dbReference type="InterPro" id="IPR004089">
    <property type="entry name" value="MCPsignal_dom"/>
</dbReference>
<dbReference type="InterPro" id="IPR000014">
    <property type="entry name" value="PAS"/>
</dbReference>
<sequence>MSHQLEDILNPEVHSILSEKSVIQRFVSMMKANLGVATFTGEGLLIEADDAFARFLGKKPQELKDQPLFFDDVMVCVKGNHFEDLKESLTCDTFISFAEGADLLSFKGQLVTCDNDQFALIGQFSEFGLRSMYEAENAVKSMLDNIPMIKFSPDGSIIDANNLFLSSVGYSRKEVQGAHHRMFVDEETAASREYAEFWKQRSLGMSYSGTFPRINANGERLWLFGMYLPVHGPHGEVTKVIKICFDITQQKEIEIDREEKLNAINNTQAVVEFTPDGRILKANDNFLTTMKYEQSQVIGQYHSMFVSREEAISDSYISFWKELARGHAKEGQFKRYNSEGQTVFIQGTYTPIRNVNGKVYKVVKFCSDITANERLKARADTLYSAINSNNCVWELDLDHQIIRANRKFAETLGYPVAELEAMEETSLMASATVESNRYQEDWRNLKLGKVINREIRRLDKQGNEVWFKATFQPLPDSNGHVESVLVLGQDVSHEKQLFLEIEGKMNAIERSDAVIEFTPDGHVIRANDNFLNTLQYELSEIKDQHHRMFVPKDIAESQEYTNFWRELGRGEYYSGEFKRITKTGQEIWIHGTYNPVFDLNGKIKKVVKFAKDITRHKLISAEYEAKVESIDKSLATIEFDLEGNVLTANYNFLSAMGYTLKEIQGHHHSIFCSGEYVRSDEYRSFWLNLSEGKPISGRFHRLGKFNRDVWIQASYNPIYDLNGNVSKIIKIAYDITQEMALQNLIIDETKNMSDNVTNVFNTLESSAKQLSEAAIASQNTQNSAEHGEKLINEIGESWSSVKGAYENISEIVTHIREISSQTNLLAFNAAVEASRAGVHGVGFSVVASEVRRLAEESSQAAEQIYSLVKEIKSSIQQGSNISEEASSAFQTIVWNVTETRNLIKAFESSQQIQRNITSDVHSTLQQLASVVSDNG</sequence>
<dbReference type="PANTHER" id="PTHR24422:SF10">
    <property type="entry name" value="CHEMOTAXIS PROTEIN METHYLTRANSFERASE 2"/>
    <property type="match status" value="1"/>
</dbReference>
<dbReference type="Gene3D" id="1.10.287.950">
    <property type="entry name" value="Methyl-accepting chemotaxis protein"/>
    <property type="match status" value="1"/>
</dbReference>
<dbReference type="SMART" id="SM00086">
    <property type="entry name" value="PAC"/>
    <property type="match status" value="5"/>
</dbReference>
<dbReference type="InterPro" id="IPR000700">
    <property type="entry name" value="PAS-assoc_C"/>
</dbReference>
<dbReference type="EMBL" id="JBHTMN010000007">
    <property type="protein sequence ID" value="MFD1383260.1"/>
    <property type="molecule type" value="Genomic_DNA"/>
</dbReference>
<feature type="domain" description="PAC" evidence="4">
    <location>
        <begin position="207"/>
        <end position="259"/>
    </location>
</feature>
<dbReference type="CDD" id="cd00130">
    <property type="entry name" value="PAS"/>
    <property type="match status" value="5"/>
</dbReference>
<dbReference type="PROSITE" id="PS50113">
    <property type="entry name" value="PAC"/>
    <property type="match status" value="5"/>
</dbReference>
<dbReference type="Pfam" id="PF13426">
    <property type="entry name" value="PAS_9"/>
    <property type="match status" value="3"/>
</dbReference>
<feature type="domain" description="PAC" evidence="4">
    <location>
        <begin position="451"/>
        <end position="503"/>
    </location>
</feature>
<dbReference type="InterPro" id="IPR001610">
    <property type="entry name" value="PAC"/>
</dbReference>
<dbReference type="Pfam" id="PF08447">
    <property type="entry name" value="PAS_3"/>
    <property type="match status" value="2"/>
</dbReference>
<dbReference type="PRINTS" id="PR00260">
    <property type="entry name" value="CHEMTRNSDUCR"/>
</dbReference>
<comment type="caution">
    <text evidence="5">The sequence shown here is derived from an EMBL/GenBank/DDBJ whole genome shotgun (WGS) entry which is preliminary data.</text>
</comment>
<dbReference type="SUPFAM" id="SSF55785">
    <property type="entry name" value="PYP-like sensor domain (PAS domain)"/>
    <property type="match status" value="5"/>
</dbReference>
<accession>A0ABW4B3S2</accession>
<dbReference type="RefSeq" id="WP_377366436.1">
    <property type="nucleotide sequence ID" value="NZ_JBHTMN010000007.1"/>
</dbReference>
<dbReference type="Gene3D" id="3.30.450.20">
    <property type="entry name" value="PAS domain"/>
    <property type="match status" value="5"/>
</dbReference>
<dbReference type="SMART" id="SM00283">
    <property type="entry name" value="MA"/>
    <property type="match status" value="1"/>
</dbReference>
<keyword evidence="1 2" id="KW-0807">Transducer</keyword>
<feature type="domain" description="PAC" evidence="4">
    <location>
        <begin position="329"/>
        <end position="381"/>
    </location>
</feature>
<evidence type="ECO:0000256" key="2">
    <source>
        <dbReference type="PROSITE-ProRule" id="PRU00284"/>
    </source>
</evidence>
<evidence type="ECO:0000256" key="1">
    <source>
        <dbReference type="ARBA" id="ARBA00023224"/>
    </source>
</evidence>
<dbReference type="SMART" id="SM00091">
    <property type="entry name" value="PAS"/>
    <property type="match status" value="6"/>
</dbReference>
<dbReference type="InterPro" id="IPR050903">
    <property type="entry name" value="Bact_Chemotaxis_MeTrfase"/>
</dbReference>
<proteinExistence type="predicted"/>
<keyword evidence="6" id="KW-1185">Reference proteome</keyword>
<organism evidence="5 6">
    <name type="scientific">Rhodanobacter aciditrophus</name>
    <dbReference type="NCBI Taxonomy" id="1623218"/>
    <lineage>
        <taxon>Bacteria</taxon>
        <taxon>Pseudomonadati</taxon>
        <taxon>Pseudomonadota</taxon>
        <taxon>Gammaproteobacteria</taxon>
        <taxon>Lysobacterales</taxon>
        <taxon>Rhodanobacteraceae</taxon>
        <taxon>Rhodanobacter</taxon>
    </lineage>
</organism>
<feature type="domain" description="PAC" evidence="4">
    <location>
        <begin position="693"/>
        <end position="747"/>
    </location>
</feature>
<evidence type="ECO:0000259" key="3">
    <source>
        <dbReference type="PROSITE" id="PS50111"/>
    </source>
</evidence>
<gene>
    <name evidence="5" type="ORF">ACFQ45_07765</name>
</gene>
<name>A0ABW4B3S2_9GAMM</name>
<evidence type="ECO:0000313" key="5">
    <source>
        <dbReference type="EMBL" id="MFD1383260.1"/>
    </source>
</evidence>
<dbReference type="InterPro" id="IPR004090">
    <property type="entry name" value="Chemotax_Me-accpt_rcpt"/>
</dbReference>
<protein>
    <submittedName>
        <fullName evidence="5">PAS domain S-box protein</fullName>
    </submittedName>
</protein>
<dbReference type="NCBIfam" id="TIGR00229">
    <property type="entry name" value="sensory_box"/>
    <property type="match status" value="5"/>
</dbReference>
<dbReference type="PROSITE" id="PS50111">
    <property type="entry name" value="CHEMOTAXIS_TRANSDUC_2"/>
    <property type="match status" value="1"/>
</dbReference>
<evidence type="ECO:0000259" key="4">
    <source>
        <dbReference type="PROSITE" id="PS50113"/>
    </source>
</evidence>
<dbReference type="Proteomes" id="UP001597059">
    <property type="component" value="Unassembled WGS sequence"/>
</dbReference>
<reference evidence="6" key="1">
    <citation type="journal article" date="2019" name="Int. J. Syst. Evol. Microbiol.">
        <title>The Global Catalogue of Microorganisms (GCM) 10K type strain sequencing project: providing services to taxonomists for standard genome sequencing and annotation.</title>
        <authorList>
            <consortium name="The Broad Institute Genomics Platform"/>
            <consortium name="The Broad Institute Genome Sequencing Center for Infectious Disease"/>
            <person name="Wu L."/>
            <person name="Ma J."/>
        </authorList>
    </citation>
    <scope>NUCLEOTIDE SEQUENCE [LARGE SCALE GENOMIC DNA]</scope>
    <source>
        <strain evidence="6">JCM 30774</strain>
    </source>
</reference>
<dbReference type="Pfam" id="PF00015">
    <property type="entry name" value="MCPsignal"/>
    <property type="match status" value="1"/>
</dbReference>
<dbReference type="InterPro" id="IPR013655">
    <property type="entry name" value="PAS_fold_3"/>
</dbReference>
<dbReference type="SUPFAM" id="SSF58104">
    <property type="entry name" value="Methyl-accepting chemotaxis protein (MCP) signaling domain"/>
    <property type="match status" value="1"/>
</dbReference>
<feature type="domain" description="PAC" evidence="4">
    <location>
        <begin position="573"/>
        <end position="625"/>
    </location>
</feature>